<feature type="signal peptide" evidence="1">
    <location>
        <begin position="1"/>
        <end position="28"/>
    </location>
</feature>
<comment type="caution">
    <text evidence="3">The sequence shown here is derived from an EMBL/GenBank/DDBJ whole genome shotgun (WGS) entry which is preliminary data.</text>
</comment>
<dbReference type="InterPro" id="IPR016087">
    <property type="entry name" value="Chalcone_isomerase"/>
</dbReference>
<organism evidence="3 4">
    <name type="scientific">Reinekea marina</name>
    <dbReference type="NCBI Taxonomy" id="1310421"/>
    <lineage>
        <taxon>Bacteria</taxon>
        <taxon>Pseudomonadati</taxon>
        <taxon>Pseudomonadota</taxon>
        <taxon>Gammaproteobacteria</taxon>
        <taxon>Oceanospirillales</taxon>
        <taxon>Saccharospirillaceae</taxon>
        <taxon>Reinekea</taxon>
    </lineage>
</organism>
<keyword evidence="4" id="KW-1185">Reference proteome</keyword>
<feature type="chain" id="PRO_5046477245" evidence="1">
    <location>
        <begin position="29"/>
        <end position="170"/>
    </location>
</feature>
<accession>A0ABV7WUY7</accession>
<dbReference type="Pfam" id="PF16036">
    <property type="entry name" value="Chalcone_3"/>
    <property type="match status" value="1"/>
</dbReference>
<evidence type="ECO:0000313" key="3">
    <source>
        <dbReference type="EMBL" id="MFC3702318.1"/>
    </source>
</evidence>
<dbReference type="GO" id="GO:0016853">
    <property type="term" value="F:isomerase activity"/>
    <property type="evidence" value="ECO:0007669"/>
    <property type="project" value="UniProtKB-KW"/>
</dbReference>
<keyword evidence="3" id="KW-0413">Isomerase</keyword>
<gene>
    <name evidence="3" type="ORF">ACFOND_11765</name>
</gene>
<dbReference type="EMBL" id="JBHRYN010000012">
    <property type="protein sequence ID" value="MFC3702318.1"/>
    <property type="molecule type" value="Genomic_DNA"/>
</dbReference>
<proteinExistence type="predicted"/>
<keyword evidence="1" id="KW-0732">Signal</keyword>
<name>A0ABV7WUY7_9GAMM</name>
<evidence type="ECO:0000259" key="2">
    <source>
        <dbReference type="Pfam" id="PF16036"/>
    </source>
</evidence>
<protein>
    <submittedName>
        <fullName evidence="3">Chalcone isomerase family protein</fullName>
    </submittedName>
</protein>
<feature type="domain" description="Chalcone isomerase" evidence="2">
    <location>
        <begin position="36"/>
        <end position="167"/>
    </location>
</feature>
<sequence>MPKLNSNHCIAIAFLILASLFFSSVALAASERLVVGQGAMKKFGFHLYDISLYTETGQYLPEAPLDLEIVYKINIAQEKLVEISASEVARTGGIWLDSWSEQLTRIWPDIRKGDQLTLTIQDSGESVFVYNGKEIGRIVDTRFGVAFSAIWLSPDTREPKLRAKLIGLKK</sequence>
<evidence type="ECO:0000313" key="4">
    <source>
        <dbReference type="Proteomes" id="UP001595710"/>
    </source>
</evidence>
<dbReference type="RefSeq" id="WP_290281369.1">
    <property type="nucleotide sequence ID" value="NZ_JAUFQI010000001.1"/>
</dbReference>
<evidence type="ECO:0000256" key="1">
    <source>
        <dbReference type="SAM" id="SignalP"/>
    </source>
</evidence>
<dbReference type="Proteomes" id="UP001595710">
    <property type="component" value="Unassembled WGS sequence"/>
</dbReference>
<reference evidence="4" key="1">
    <citation type="journal article" date="2019" name="Int. J. Syst. Evol. Microbiol.">
        <title>The Global Catalogue of Microorganisms (GCM) 10K type strain sequencing project: providing services to taxonomists for standard genome sequencing and annotation.</title>
        <authorList>
            <consortium name="The Broad Institute Genomics Platform"/>
            <consortium name="The Broad Institute Genome Sequencing Center for Infectious Disease"/>
            <person name="Wu L."/>
            <person name="Ma J."/>
        </authorList>
    </citation>
    <scope>NUCLEOTIDE SEQUENCE [LARGE SCALE GENOMIC DNA]</scope>
    <source>
        <strain evidence="4">CECT 8288</strain>
    </source>
</reference>